<feature type="transmembrane region" description="Helical" evidence="1">
    <location>
        <begin position="187"/>
        <end position="205"/>
    </location>
</feature>
<dbReference type="PANTHER" id="PTHR39419:SF1">
    <property type="entry name" value="SLL0814 PROTEIN"/>
    <property type="match status" value="1"/>
</dbReference>
<dbReference type="InterPro" id="IPR007354">
    <property type="entry name" value="CruF-like"/>
</dbReference>
<feature type="transmembrane region" description="Helical" evidence="1">
    <location>
        <begin position="21"/>
        <end position="40"/>
    </location>
</feature>
<feature type="transmembrane region" description="Helical" evidence="1">
    <location>
        <begin position="46"/>
        <end position="67"/>
    </location>
</feature>
<dbReference type="Pfam" id="PF04240">
    <property type="entry name" value="Caroten_synth"/>
    <property type="match status" value="1"/>
</dbReference>
<evidence type="ECO:0000256" key="1">
    <source>
        <dbReference type="SAM" id="Phobius"/>
    </source>
</evidence>
<comment type="caution">
    <text evidence="2">The sequence shown here is derived from an EMBL/GenBank/DDBJ whole genome shotgun (WGS) entry which is preliminary data.</text>
</comment>
<accession>A0A094Q633</accession>
<gene>
    <name evidence="2" type="ORF">GM51_10145</name>
</gene>
<keyword evidence="1" id="KW-0472">Membrane</keyword>
<name>A0A094Q633_9ZZZZ</name>
<feature type="transmembrane region" description="Helical" evidence="1">
    <location>
        <begin position="74"/>
        <end position="92"/>
    </location>
</feature>
<sequence length="271" mass="30135">MSIRQYRPRNNRRRGISANQSIGLYLLFALAIGLQISYPLVSGDTLRYVTIFFVIAGALLMLVHALLSYGFKYFAIFGSVTFIFSLLVEILGSKTGWPFGTYAYSDSLGFKVAGVPIIVPLAWIMMAHPVLIAARKTFPNWAFLYGGAGLMVWDLFLDPQMVSVGKWTWEVVGPHVPYQPEIPLSNTAGWLFAGMGLMALLNLILPKERRKAGVNSTIPDIFLAWTLFSYVVGNLFFFDRPGVAIFAGIAFVLWAAPYLFVISFGKPDLLK</sequence>
<reference evidence="2" key="1">
    <citation type="submission" date="2014-06" db="EMBL/GenBank/DDBJ databases">
        <title>Key roles for freshwater Actinobacteria revealed by deep metagenomic sequencing.</title>
        <authorList>
            <person name="Ghai R."/>
            <person name="Mizuno C.M."/>
            <person name="Picazo A."/>
            <person name="Camacho A."/>
            <person name="Rodriguez-Valera F."/>
        </authorList>
    </citation>
    <scope>NUCLEOTIDE SEQUENCE</scope>
</reference>
<dbReference type="AlphaFoldDB" id="A0A094Q633"/>
<protein>
    <submittedName>
        <fullName evidence="2">Putative membrane protein</fullName>
    </submittedName>
</protein>
<evidence type="ECO:0000313" key="2">
    <source>
        <dbReference type="EMBL" id="KGA17529.1"/>
    </source>
</evidence>
<keyword evidence="1" id="KW-1133">Transmembrane helix</keyword>
<feature type="transmembrane region" description="Helical" evidence="1">
    <location>
        <begin position="141"/>
        <end position="157"/>
    </location>
</feature>
<dbReference type="EMBL" id="JNSL01000059">
    <property type="protein sequence ID" value="KGA17529.1"/>
    <property type="molecule type" value="Genomic_DNA"/>
</dbReference>
<proteinExistence type="predicted"/>
<dbReference type="PANTHER" id="PTHR39419">
    <property type="entry name" value="SLL0814 PROTEIN"/>
    <property type="match status" value="1"/>
</dbReference>
<feature type="transmembrane region" description="Helical" evidence="1">
    <location>
        <begin position="217"/>
        <end position="237"/>
    </location>
</feature>
<feature type="transmembrane region" description="Helical" evidence="1">
    <location>
        <begin position="243"/>
        <end position="265"/>
    </location>
</feature>
<organism evidence="2">
    <name type="scientific">freshwater metagenome</name>
    <dbReference type="NCBI Taxonomy" id="449393"/>
    <lineage>
        <taxon>unclassified sequences</taxon>
        <taxon>metagenomes</taxon>
        <taxon>ecological metagenomes</taxon>
    </lineage>
</organism>
<keyword evidence="1" id="KW-0812">Transmembrane</keyword>
<feature type="transmembrane region" description="Helical" evidence="1">
    <location>
        <begin position="112"/>
        <end position="134"/>
    </location>
</feature>